<comment type="caution">
    <text evidence="2">The sequence shown here is derived from an EMBL/GenBank/DDBJ whole genome shotgun (WGS) entry which is preliminary data.</text>
</comment>
<sequence length="115" mass="12812">MNQNHLKGQNPRLSGESKSGNQKEKSFKISVEADVHMFIFLYLVQHVTVKEGGSTATTTLGPFSVEKYNQELRNCSRVSHIEHGINGVGEVEQPLEEENGNSLDIEEDDLDDVPD</sequence>
<name>A0ABQ7VYU7_SOLTU</name>
<feature type="region of interest" description="Disordered" evidence="1">
    <location>
        <begin position="1"/>
        <end position="25"/>
    </location>
</feature>
<accession>A0ABQ7VYU7</accession>
<evidence type="ECO:0000313" key="2">
    <source>
        <dbReference type="EMBL" id="KAH0773236.1"/>
    </source>
</evidence>
<organism evidence="2 3">
    <name type="scientific">Solanum tuberosum</name>
    <name type="common">Potato</name>
    <dbReference type="NCBI Taxonomy" id="4113"/>
    <lineage>
        <taxon>Eukaryota</taxon>
        <taxon>Viridiplantae</taxon>
        <taxon>Streptophyta</taxon>
        <taxon>Embryophyta</taxon>
        <taxon>Tracheophyta</taxon>
        <taxon>Spermatophyta</taxon>
        <taxon>Magnoliopsida</taxon>
        <taxon>eudicotyledons</taxon>
        <taxon>Gunneridae</taxon>
        <taxon>Pentapetalae</taxon>
        <taxon>asterids</taxon>
        <taxon>lamiids</taxon>
        <taxon>Solanales</taxon>
        <taxon>Solanaceae</taxon>
        <taxon>Solanoideae</taxon>
        <taxon>Solaneae</taxon>
        <taxon>Solanum</taxon>
    </lineage>
</organism>
<evidence type="ECO:0000313" key="3">
    <source>
        <dbReference type="Proteomes" id="UP000826656"/>
    </source>
</evidence>
<dbReference type="Proteomes" id="UP000826656">
    <property type="component" value="Unassembled WGS sequence"/>
</dbReference>
<gene>
    <name evidence="2" type="ORF">KY290_010373</name>
</gene>
<keyword evidence="3" id="KW-1185">Reference proteome</keyword>
<protein>
    <submittedName>
        <fullName evidence="2">Uncharacterized protein</fullName>
    </submittedName>
</protein>
<reference evidence="2 3" key="1">
    <citation type="journal article" date="2021" name="bioRxiv">
        <title>Chromosome-scale and haplotype-resolved genome assembly of a tetraploid potato cultivar.</title>
        <authorList>
            <person name="Sun H."/>
            <person name="Jiao W.-B."/>
            <person name="Krause K."/>
            <person name="Campoy J.A."/>
            <person name="Goel M."/>
            <person name="Folz-Donahue K."/>
            <person name="Kukat C."/>
            <person name="Huettel B."/>
            <person name="Schneeberger K."/>
        </authorList>
    </citation>
    <scope>NUCLEOTIDE SEQUENCE [LARGE SCALE GENOMIC DNA]</scope>
    <source>
        <strain evidence="2">SolTubOtavaFocal</strain>
        <tissue evidence="2">Leaves</tissue>
    </source>
</reference>
<proteinExistence type="predicted"/>
<dbReference type="EMBL" id="JAIVGD010000005">
    <property type="protein sequence ID" value="KAH0773236.1"/>
    <property type="molecule type" value="Genomic_DNA"/>
</dbReference>
<feature type="region of interest" description="Disordered" evidence="1">
    <location>
        <begin position="90"/>
        <end position="115"/>
    </location>
</feature>
<evidence type="ECO:0000256" key="1">
    <source>
        <dbReference type="SAM" id="MobiDB-lite"/>
    </source>
</evidence>
<feature type="compositionally biased region" description="Acidic residues" evidence="1">
    <location>
        <begin position="93"/>
        <end position="115"/>
    </location>
</feature>